<evidence type="ECO:0000313" key="7">
    <source>
        <dbReference type="EMBL" id="AFK61737.1"/>
    </source>
</evidence>
<proteinExistence type="predicted"/>
<dbReference type="SUPFAM" id="SSF46626">
    <property type="entry name" value="Cytochrome c"/>
    <property type="match status" value="1"/>
</dbReference>
<reference evidence="7 8" key="1">
    <citation type="journal article" date="2011" name="J. Bacteriol.">
        <title>Whole-genome shotgun sequencing of the sulfur-oxidizing chemoautotroph Tetrathiobacter kashmirensis.</title>
        <authorList>
            <person name="Ghosh W."/>
            <person name="George A."/>
            <person name="Agarwal A."/>
            <person name="Raj P."/>
            <person name="Alam M."/>
            <person name="Pyne P."/>
            <person name="Das Gupta S.K."/>
        </authorList>
    </citation>
    <scope>NUCLEOTIDE SEQUENCE [LARGE SCALE GENOMIC DNA]</scope>
    <source>
        <strain evidence="7 8">WT001</strain>
    </source>
</reference>
<feature type="chain" id="PRO_5003680028" description="Cytochrome c domain-containing protein" evidence="5">
    <location>
        <begin position="24"/>
        <end position="110"/>
    </location>
</feature>
<dbReference type="RefSeq" id="WP_014749828.1">
    <property type="nucleotide sequence ID" value="NC_017964.1"/>
</dbReference>
<evidence type="ECO:0000256" key="3">
    <source>
        <dbReference type="ARBA" id="ARBA00023004"/>
    </source>
</evidence>
<feature type="domain" description="Cytochrome c" evidence="6">
    <location>
        <begin position="26"/>
        <end position="106"/>
    </location>
</feature>
<dbReference type="HOGENOM" id="CLU_101159_5_0_4"/>
<dbReference type="Gene3D" id="1.10.760.10">
    <property type="entry name" value="Cytochrome c-like domain"/>
    <property type="match status" value="1"/>
</dbReference>
<evidence type="ECO:0000259" key="6">
    <source>
        <dbReference type="PROSITE" id="PS51007"/>
    </source>
</evidence>
<dbReference type="AlphaFoldDB" id="I3U9P9"/>
<dbReference type="InterPro" id="IPR036909">
    <property type="entry name" value="Cyt_c-like_dom_sf"/>
</dbReference>
<keyword evidence="3 4" id="KW-0408">Iron</keyword>
<organism evidence="7 8">
    <name type="scientific">Advenella kashmirensis (strain DSM 17095 / LMG 22695 / WT001)</name>
    <name type="common">Tetrathiobacter kashmirensis</name>
    <dbReference type="NCBI Taxonomy" id="1036672"/>
    <lineage>
        <taxon>Bacteria</taxon>
        <taxon>Pseudomonadati</taxon>
        <taxon>Pseudomonadota</taxon>
        <taxon>Betaproteobacteria</taxon>
        <taxon>Burkholderiales</taxon>
        <taxon>Alcaligenaceae</taxon>
    </lineage>
</organism>
<reference evidence="8" key="2">
    <citation type="journal article" date="2013" name="PLoS ONE">
        <title>Genome implosion elicits host-confinement in Alcaligenaceae: evidence from the comparative genomics of Tetrathiobacter kashmirensis, a pathogen in the making.</title>
        <authorList>
            <person name="Ghosh W."/>
            <person name="Alam M."/>
            <person name="Roy C."/>
            <person name="Pyne P."/>
            <person name="George A."/>
            <person name="Chakraborty R."/>
            <person name="Majumder S."/>
            <person name="Agarwal A."/>
            <person name="Chakraborty S."/>
            <person name="Majumdar S."/>
            <person name="Gupta S.K."/>
        </authorList>
    </citation>
    <scope>NUCLEOTIDE SEQUENCE [LARGE SCALE GENOMIC DNA]</scope>
    <source>
        <strain evidence="8">WT001</strain>
    </source>
</reference>
<dbReference type="Pfam" id="PF13442">
    <property type="entry name" value="Cytochrome_CBB3"/>
    <property type="match status" value="1"/>
</dbReference>
<dbReference type="InterPro" id="IPR009056">
    <property type="entry name" value="Cyt_c-like_dom"/>
</dbReference>
<gene>
    <name evidence="7" type="ordered locus">TKWG_06470</name>
</gene>
<evidence type="ECO:0000256" key="1">
    <source>
        <dbReference type="ARBA" id="ARBA00022617"/>
    </source>
</evidence>
<dbReference type="OrthoDB" id="9805828at2"/>
<keyword evidence="5" id="KW-0732">Signal</keyword>
<evidence type="ECO:0000256" key="4">
    <source>
        <dbReference type="PROSITE-ProRule" id="PRU00433"/>
    </source>
</evidence>
<evidence type="ECO:0000256" key="2">
    <source>
        <dbReference type="ARBA" id="ARBA00022723"/>
    </source>
</evidence>
<accession>I3U9P9</accession>
<name>I3U9P9_ADVKW</name>
<dbReference type="GO" id="GO:0046872">
    <property type="term" value="F:metal ion binding"/>
    <property type="evidence" value="ECO:0007669"/>
    <property type="project" value="UniProtKB-KW"/>
</dbReference>
<sequence length="110" mass="11114">MKHVVLSAATAVLWMGVAGASFAADADLEKGKALFLSNAAPACAVCHTLQDAGSAGTIGPDLDELKPDAARIKKVLQEGMGVMPSYADSLDDASRDAIAAYVVHATGGGK</sequence>
<keyword evidence="2 4" id="KW-0479">Metal-binding</keyword>
<feature type="signal peptide" evidence="5">
    <location>
        <begin position="1"/>
        <end position="23"/>
    </location>
</feature>
<dbReference type="GO" id="GO:0020037">
    <property type="term" value="F:heme binding"/>
    <property type="evidence" value="ECO:0007669"/>
    <property type="project" value="InterPro"/>
</dbReference>
<dbReference type="PROSITE" id="PS51007">
    <property type="entry name" value="CYTC"/>
    <property type="match status" value="1"/>
</dbReference>
<evidence type="ECO:0000256" key="5">
    <source>
        <dbReference type="SAM" id="SignalP"/>
    </source>
</evidence>
<protein>
    <recommendedName>
        <fullName evidence="6">Cytochrome c domain-containing protein</fullName>
    </recommendedName>
</protein>
<dbReference type="EMBL" id="CP003555">
    <property type="protein sequence ID" value="AFK61737.1"/>
    <property type="molecule type" value="Genomic_DNA"/>
</dbReference>
<dbReference type="Proteomes" id="UP000005267">
    <property type="component" value="Chromosome"/>
</dbReference>
<keyword evidence="8" id="KW-1185">Reference proteome</keyword>
<dbReference type="KEGG" id="aka:TKWG_06470"/>
<evidence type="ECO:0000313" key="8">
    <source>
        <dbReference type="Proteomes" id="UP000005267"/>
    </source>
</evidence>
<keyword evidence="1 4" id="KW-0349">Heme</keyword>
<dbReference type="STRING" id="1036672.TKWG_06470"/>
<dbReference type="GO" id="GO:0009055">
    <property type="term" value="F:electron transfer activity"/>
    <property type="evidence" value="ECO:0007669"/>
    <property type="project" value="InterPro"/>
</dbReference>